<evidence type="ECO:0000313" key="4">
    <source>
        <dbReference type="Proteomes" id="UP000653231"/>
    </source>
</evidence>
<reference evidence="3 4" key="1">
    <citation type="submission" date="2020-09" db="EMBL/GenBank/DDBJ databases">
        <title>Actinomycete isolated from the Camponotus japonicus Mayr.</title>
        <authorList>
            <person name="Gong X."/>
        </authorList>
    </citation>
    <scope>NUCLEOTIDE SEQUENCE [LARGE SCALE GENOMIC DNA]</scope>
    <source>
        <strain evidence="3 4">2C-HV3</strain>
    </source>
</reference>
<comment type="caution">
    <text evidence="3">The sequence shown here is derived from an EMBL/GenBank/DDBJ whole genome shotgun (WGS) entry which is preliminary data.</text>
</comment>
<name>A0ABR8KXP6_9ACTN</name>
<dbReference type="InterPro" id="IPR012310">
    <property type="entry name" value="DNA_ligase_ATP-dep_cent"/>
</dbReference>
<dbReference type="Proteomes" id="UP000653231">
    <property type="component" value="Unassembled WGS sequence"/>
</dbReference>
<feature type="region of interest" description="Disordered" evidence="1">
    <location>
        <begin position="179"/>
        <end position="213"/>
    </location>
</feature>
<evidence type="ECO:0000313" key="3">
    <source>
        <dbReference type="EMBL" id="MBD3142187.1"/>
    </source>
</evidence>
<keyword evidence="4" id="KW-1185">Reference proteome</keyword>
<proteinExistence type="predicted"/>
<dbReference type="Pfam" id="PF01068">
    <property type="entry name" value="DNA_ligase_A_M"/>
    <property type="match status" value="1"/>
</dbReference>
<evidence type="ECO:0000256" key="1">
    <source>
        <dbReference type="SAM" id="MobiDB-lite"/>
    </source>
</evidence>
<protein>
    <recommendedName>
        <fullName evidence="2">ATP-dependent DNA ligase family profile domain-containing protein</fullName>
    </recommendedName>
</protein>
<evidence type="ECO:0000259" key="2">
    <source>
        <dbReference type="Pfam" id="PF01068"/>
    </source>
</evidence>
<gene>
    <name evidence="3" type="ORF">IEQ31_03165</name>
</gene>
<feature type="compositionally biased region" description="Basic residues" evidence="1">
    <location>
        <begin position="183"/>
        <end position="192"/>
    </location>
</feature>
<feature type="domain" description="ATP-dependent DNA ligase family profile" evidence="2">
    <location>
        <begin position="8"/>
        <end position="145"/>
    </location>
</feature>
<dbReference type="EMBL" id="JACXRZ010000003">
    <property type="protein sequence ID" value="MBD3142187.1"/>
    <property type="molecule type" value="Genomic_DNA"/>
</dbReference>
<accession>A0ABR8KXP6</accession>
<organism evidence="3 4">
    <name type="scientific">Microbispora bryophytorum subsp. camponoti</name>
    <dbReference type="NCBI Taxonomy" id="1677852"/>
    <lineage>
        <taxon>Bacteria</taxon>
        <taxon>Bacillati</taxon>
        <taxon>Actinomycetota</taxon>
        <taxon>Actinomycetes</taxon>
        <taxon>Streptosporangiales</taxon>
        <taxon>Streptosporangiaceae</taxon>
        <taxon>Microbispora</taxon>
    </lineage>
</organism>
<sequence>MLMPPIAPMLARPLPALPPADRTPPLYQPKLDGFRALAFVRDGTVYLQSRGGADLSGAFPDVAAGGGQLVGEDVVFDGELVVLSAEGRLDFGALQQRARRRGHTGAAAAARHPAHLVVFDIFERRDRTLMRYPQHELWDVLAALFARRALHAPWTLISCDRDRDRDRGERWTPSACARCTASRTRRPGRRAARPGARSRPMACPAGRPGGTGR</sequence>
<dbReference type="Gene3D" id="3.30.470.30">
    <property type="entry name" value="DNA ligase/mRNA capping enzyme"/>
    <property type="match status" value="1"/>
</dbReference>
<dbReference type="SUPFAM" id="SSF56091">
    <property type="entry name" value="DNA ligase/mRNA capping enzyme, catalytic domain"/>
    <property type="match status" value="1"/>
</dbReference>